<accession>A0AAN7NZT3</accession>
<dbReference type="AlphaFoldDB" id="A0AAN7NZT3"/>
<sequence length="86" mass="10461">MNAFDIHFGYELDMIENLERRRTLRLQRKQLRDNSNPFELPDTTFIKLFRLNKEAAWNLIEELQEFIERKRADAVPLYLQVSKHLL</sequence>
<organism evidence="1 2">
    <name type="scientific">Aquatica leii</name>
    <dbReference type="NCBI Taxonomy" id="1421715"/>
    <lineage>
        <taxon>Eukaryota</taxon>
        <taxon>Metazoa</taxon>
        <taxon>Ecdysozoa</taxon>
        <taxon>Arthropoda</taxon>
        <taxon>Hexapoda</taxon>
        <taxon>Insecta</taxon>
        <taxon>Pterygota</taxon>
        <taxon>Neoptera</taxon>
        <taxon>Endopterygota</taxon>
        <taxon>Coleoptera</taxon>
        <taxon>Polyphaga</taxon>
        <taxon>Elateriformia</taxon>
        <taxon>Elateroidea</taxon>
        <taxon>Lampyridae</taxon>
        <taxon>Luciolinae</taxon>
        <taxon>Aquatica</taxon>
    </lineage>
</organism>
<keyword evidence="2" id="KW-1185">Reference proteome</keyword>
<gene>
    <name evidence="1" type="ORF">RN001_009596</name>
</gene>
<proteinExistence type="predicted"/>
<evidence type="ECO:0000313" key="2">
    <source>
        <dbReference type="Proteomes" id="UP001353858"/>
    </source>
</evidence>
<dbReference type="EMBL" id="JARPUR010000004">
    <property type="protein sequence ID" value="KAK4877090.1"/>
    <property type="molecule type" value="Genomic_DNA"/>
</dbReference>
<dbReference type="Proteomes" id="UP001353858">
    <property type="component" value="Unassembled WGS sequence"/>
</dbReference>
<reference evidence="2" key="1">
    <citation type="submission" date="2023-01" db="EMBL/GenBank/DDBJ databases">
        <title>Key to firefly adult light organ development and bioluminescence: homeobox transcription factors regulate luciferase expression and transportation to peroxisome.</title>
        <authorList>
            <person name="Fu X."/>
        </authorList>
    </citation>
    <scope>NUCLEOTIDE SEQUENCE [LARGE SCALE GENOMIC DNA]</scope>
</reference>
<protein>
    <submittedName>
        <fullName evidence="1">Uncharacterized protein</fullName>
    </submittedName>
</protein>
<evidence type="ECO:0000313" key="1">
    <source>
        <dbReference type="EMBL" id="KAK4877090.1"/>
    </source>
</evidence>
<name>A0AAN7NZT3_9COLE</name>
<comment type="caution">
    <text evidence="1">The sequence shown here is derived from an EMBL/GenBank/DDBJ whole genome shotgun (WGS) entry which is preliminary data.</text>
</comment>